<feature type="transmembrane region" description="Helical" evidence="7">
    <location>
        <begin position="79"/>
        <end position="100"/>
    </location>
</feature>
<feature type="transmembrane region" description="Helical" evidence="7">
    <location>
        <begin position="202"/>
        <end position="223"/>
    </location>
</feature>
<sequence>MAEVPMLFILAGLAAYTVLAGADFGAGLWTLLARRGRTGRAKAVDHARHAMGPVWEANHVWLIFVLVVCWTAYPVAFGSITSTLAVPLFIAAVGIILRGASYALRGQLDDARGRRPVENLFALSSILTPFALGTVVGGIASGRVPVGNAAGDLITSWLNPTSMAIGVLAVASGGFLAAVYLAADARRLREPALELDFRARALVSGVCAGVLAIAGLVVVHFDAPALFAGLTRDGGAAMVGVSAAAGLATLLLVWRERFGPARALAALAVTAIVAGWGLAQRPRFLPGLTLTQAAAGRATLMAVIVAGVIGALVLLPSLILLFRLFLRGHLDPSAAEVPVSAPPVAGRGARPRLLAAFAVATLLAGLAMALLGGAGWVLAAGVVCLVACAVSTFVLAVTADADHQS</sequence>
<dbReference type="EMBL" id="FNDJ01000015">
    <property type="protein sequence ID" value="SDK38445.1"/>
    <property type="molecule type" value="Genomic_DNA"/>
</dbReference>
<dbReference type="OrthoDB" id="9776710at2"/>
<organism evidence="8 9">
    <name type="scientific">Nonomuraea jiangxiensis</name>
    <dbReference type="NCBI Taxonomy" id="633440"/>
    <lineage>
        <taxon>Bacteria</taxon>
        <taxon>Bacillati</taxon>
        <taxon>Actinomycetota</taxon>
        <taxon>Actinomycetes</taxon>
        <taxon>Streptosporangiales</taxon>
        <taxon>Streptosporangiaceae</taxon>
        <taxon>Nonomuraea</taxon>
    </lineage>
</organism>
<dbReference type="GO" id="GO:0005886">
    <property type="term" value="C:plasma membrane"/>
    <property type="evidence" value="ECO:0007669"/>
    <property type="project" value="UniProtKB-SubCell"/>
</dbReference>
<keyword evidence="5 7" id="KW-1133">Transmembrane helix</keyword>
<evidence type="ECO:0000256" key="5">
    <source>
        <dbReference type="ARBA" id="ARBA00022989"/>
    </source>
</evidence>
<evidence type="ECO:0000256" key="3">
    <source>
        <dbReference type="ARBA" id="ARBA00022475"/>
    </source>
</evidence>
<feature type="transmembrane region" description="Helical" evidence="7">
    <location>
        <begin position="120"/>
        <end position="141"/>
    </location>
</feature>
<feature type="transmembrane region" description="Helical" evidence="7">
    <location>
        <begin position="235"/>
        <end position="254"/>
    </location>
</feature>
<comment type="subcellular location">
    <subcellularLocation>
        <location evidence="1">Cell membrane</location>
        <topology evidence="1">Multi-pass membrane protein</topology>
    </subcellularLocation>
</comment>
<gene>
    <name evidence="8" type="ORF">SAMN05421869_115251</name>
</gene>
<evidence type="ECO:0000313" key="9">
    <source>
        <dbReference type="Proteomes" id="UP000199202"/>
    </source>
</evidence>
<evidence type="ECO:0000256" key="1">
    <source>
        <dbReference type="ARBA" id="ARBA00004651"/>
    </source>
</evidence>
<evidence type="ECO:0000256" key="7">
    <source>
        <dbReference type="SAM" id="Phobius"/>
    </source>
</evidence>
<dbReference type="STRING" id="633440.SAMN05421869_115251"/>
<keyword evidence="9" id="KW-1185">Reference proteome</keyword>
<evidence type="ECO:0000256" key="6">
    <source>
        <dbReference type="ARBA" id="ARBA00023136"/>
    </source>
</evidence>
<dbReference type="InterPro" id="IPR003317">
    <property type="entry name" value="Cyt-d_oxidase_su2"/>
</dbReference>
<feature type="transmembrane region" description="Helical" evidence="7">
    <location>
        <begin position="353"/>
        <end position="371"/>
    </location>
</feature>
<feature type="transmembrane region" description="Helical" evidence="7">
    <location>
        <begin position="261"/>
        <end position="279"/>
    </location>
</feature>
<comment type="similarity">
    <text evidence="2">Belongs to the cytochrome ubiquinol oxidase subunit 2 family.</text>
</comment>
<name>A0A1G9BHV8_9ACTN</name>
<dbReference type="GO" id="GO:0070069">
    <property type="term" value="C:cytochrome complex"/>
    <property type="evidence" value="ECO:0007669"/>
    <property type="project" value="TreeGrafter"/>
</dbReference>
<feature type="transmembrane region" description="Helical" evidence="7">
    <location>
        <begin position="377"/>
        <end position="399"/>
    </location>
</feature>
<dbReference type="Pfam" id="PF02322">
    <property type="entry name" value="Cyt_bd_oxida_II"/>
    <property type="match status" value="1"/>
</dbReference>
<dbReference type="AlphaFoldDB" id="A0A1G9BHV8"/>
<dbReference type="GO" id="GO:0019646">
    <property type="term" value="P:aerobic electron transport chain"/>
    <property type="evidence" value="ECO:0007669"/>
    <property type="project" value="TreeGrafter"/>
</dbReference>
<evidence type="ECO:0000256" key="4">
    <source>
        <dbReference type="ARBA" id="ARBA00022692"/>
    </source>
</evidence>
<dbReference type="GO" id="GO:0009055">
    <property type="term" value="F:electron transfer activity"/>
    <property type="evidence" value="ECO:0007669"/>
    <property type="project" value="TreeGrafter"/>
</dbReference>
<dbReference type="Proteomes" id="UP000199202">
    <property type="component" value="Unassembled WGS sequence"/>
</dbReference>
<feature type="transmembrane region" description="Helical" evidence="7">
    <location>
        <begin position="299"/>
        <end position="322"/>
    </location>
</feature>
<dbReference type="GO" id="GO:0016682">
    <property type="term" value="F:oxidoreductase activity, acting on diphenols and related substances as donors, oxygen as acceptor"/>
    <property type="evidence" value="ECO:0007669"/>
    <property type="project" value="TreeGrafter"/>
</dbReference>
<proteinExistence type="inferred from homology"/>
<feature type="transmembrane region" description="Helical" evidence="7">
    <location>
        <begin position="6"/>
        <end position="32"/>
    </location>
</feature>
<evidence type="ECO:0000256" key="2">
    <source>
        <dbReference type="ARBA" id="ARBA00007543"/>
    </source>
</evidence>
<keyword evidence="3" id="KW-1003">Cell membrane</keyword>
<dbReference type="PANTHER" id="PTHR43141:SF4">
    <property type="entry name" value="CYTOCHROME BD2 SUBUNIT II"/>
    <property type="match status" value="1"/>
</dbReference>
<protein>
    <submittedName>
        <fullName evidence="8">Cytochrome d ubiquinol oxidase subunit II</fullName>
    </submittedName>
</protein>
<feature type="transmembrane region" description="Helical" evidence="7">
    <location>
        <begin position="161"/>
        <end position="182"/>
    </location>
</feature>
<dbReference type="RefSeq" id="WP_090939689.1">
    <property type="nucleotide sequence ID" value="NZ_FNDJ01000015.1"/>
</dbReference>
<accession>A0A1G9BHV8</accession>
<evidence type="ECO:0000313" key="8">
    <source>
        <dbReference type="EMBL" id="SDK38445.1"/>
    </source>
</evidence>
<feature type="transmembrane region" description="Helical" evidence="7">
    <location>
        <begin position="53"/>
        <end position="73"/>
    </location>
</feature>
<reference evidence="8 9" key="1">
    <citation type="submission" date="2016-10" db="EMBL/GenBank/DDBJ databases">
        <authorList>
            <person name="de Groot N.N."/>
        </authorList>
    </citation>
    <scope>NUCLEOTIDE SEQUENCE [LARGE SCALE GENOMIC DNA]</scope>
    <source>
        <strain evidence="8 9">CGMCC 4.6533</strain>
    </source>
</reference>
<keyword evidence="4 7" id="KW-0812">Transmembrane</keyword>
<dbReference type="PANTHER" id="PTHR43141">
    <property type="entry name" value="CYTOCHROME BD2 SUBUNIT II"/>
    <property type="match status" value="1"/>
</dbReference>
<keyword evidence="6 7" id="KW-0472">Membrane</keyword>